<keyword evidence="4" id="KW-1185">Reference proteome</keyword>
<name>A0A9P1G714_9DINO</name>
<feature type="region of interest" description="Disordered" evidence="1">
    <location>
        <begin position="1"/>
        <end position="28"/>
    </location>
</feature>
<feature type="compositionally biased region" description="Basic residues" evidence="1">
    <location>
        <begin position="579"/>
        <end position="602"/>
    </location>
</feature>
<gene>
    <name evidence="2" type="ORF">C1SCF055_LOCUS28008</name>
</gene>
<feature type="compositionally biased region" description="Basic and acidic residues" evidence="1">
    <location>
        <begin position="792"/>
        <end position="827"/>
    </location>
</feature>
<feature type="compositionally biased region" description="Basic residues" evidence="1">
    <location>
        <begin position="202"/>
        <end position="233"/>
    </location>
</feature>
<protein>
    <submittedName>
        <fullName evidence="2">Uncharacterized protein</fullName>
    </submittedName>
</protein>
<dbReference type="EMBL" id="CAMXCT030003024">
    <property type="protein sequence ID" value="CAL4789333.1"/>
    <property type="molecule type" value="Genomic_DNA"/>
</dbReference>
<dbReference type="Proteomes" id="UP001152797">
    <property type="component" value="Unassembled WGS sequence"/>
</dbReference>
<feature type="compositionally biased region" description="Basic and acidic residues" evidence="1">
    <location>
        <begin position="149"/>
        <end position="158"/>
    </location>
</feature>
<dbReference type="AlphaFoldDB" id="A0A9P1G714"/>
<proteinExistence type="predicted"/>
<feature type="compositionally biased region" description="Basic residues" evidence="1">
    <location>
        <begin position="343"/>
        <end position="357"/>
    </location>
</feature>
<feature type="region of interest" description="Disordered" evidence="1">
    <location>
        <begin position="509"/>
        <end position="561"/>
    </location>
</feature>
<feature type="compositionally biased region" description="Low complexity" evidence="1">
    <location>
        <begin position="72"/>
        <end position="100"/>
    </location>
</feature>
<feature type="region of interest" description="Disordered" evidence="1">
    <location>
        <begin position="578"/>
        <end position="623"/>
    </location>
</feature>
<reference evidence="2" key="1">
    <citation type="submission" date="2022-10" db="EMBL/GenBank/DDBJ databases">
        <authorList>
            <person name="Chen Y."/>
            <person name="Dougan E. K."/>
            <person name="Chan C."/>
            <person name="Rhodes N."/>
            <person name="Thang M."/>
        </authorList>
    </citation>
    <scope>NUCLEOTIDE SEQUENCE</scope>
</reference>
<evidence type="ECO:0000313" key="3">
    <source>
        <dbReference type="EMBL" id="CAL4789333.1"/>
    </source>
</evidence>
<feature type="region of interest" description="Disordered" evidence="1">
    <location>
        <begin position="753"/>
        <end position="827"/>
    </location>
</feature>
<organism evidence="2">
    <name type="scientific">Cladocopium goreaui</name>
    <dbReference type="NCBI Taxonomy" id="2562237"/>
    <lineage>
        <taxon>Eukaryota</taxon>
        <taxon>Sar</taxon>
        <taxon>Alveolata</taxon>
        <taxon>Dinophyceae</taxon>
        <taxon>Suessiales</taxon>
        <taxon>Symbiodiniaceae</taxon>
        <taxon>Cladocopium</taxon>
    </lineage>
</organism>
<evidence type="ECO:0000313" key="2">
    <source>
        <dbReference type="EMBL" id="CAI4002021.1"/>
    </source>
</evidence>
<feature type="compositionally biased region" description="Basic and acidic residues" evidence="1">
    <location>
        <begin position="753"/>
        <end position="769"/>
    </location>
</feature>
<feature type="compositionally biased region" description="Basic and acidic residues" evidence="1">
    <location>
        <begin position="234"/>
        <end position="245"/>
    </location>
</feature>
<feature type="compositionally biased region" description="Basic and acidic residues" evidence="1">
    <location>
        <begin position="169"/>
        <end position="181"/>
    </location>
</feature>
<evidence type="ECO:0000313" key="4">
    <source>
        <dbReference type="Proteomes" id="UP001152797"/>
    </source>
</evidence>
<sequence>MDFPTAEPRPSHGTGHEELPGTSTGGHQDLVVLQGSHLPFFLEGVANRLRLLEAEVRDELARRGWAEGSLVAPKAAAPAGPEGGAAPPGEALTAATAKAPSVPPPPAATGVTGEVAANSSQPAKEPPAAVPGESLPNTSQSAAPLPRSRTTEEKDLEIYPKSCPAPPKEAPEPEVGIKAEQKPSPGSARGVVDVVAREESKPKKRKSKSKKRRRSHRRSRSRQRSRRGSHHRERSSPEKARGSRDHRSRRERSPLRRETSPSPRERGKEKKARPDRPPEPEGPPPRRPDRRAPREPDHPPPWESRGAPQGKGWQGPVPYSNHPRWQVGKSKGVVRRAKQERFNRRRDRRRRALRRPARAPALRRPAARERDEAVEERSCFSVGVGELHSLGPVWLKSAGYYGRTVDLVGKFLNLSLEEGQPMGTFEVSGTQDEALLRSLTGKADKRISVHLCPEGCPGTLTDEFMVHGRFFVKVDPEDSEAAPWFTNLVEVRAHRDERDELAVLREDEAKRRRGHDRGVEVAPNEEVKDKRAAKKAKKREEEIQAKKKRRSESEEEWEVGQKPPKLLFERTGLDPEGRQRRRFLRKARRIGRSKKSKKKKSRSSASSSKSSSSSSASSEPVTTVGLFESERKLGVIWQKFPGALACSAAAEAKQHLLTASGTVWGLDRRKVDPVFTHYTRQCLMGIMSPPMGQEALTVAQTLDLLLQGHAARACDLMAQRLKSLESSARGSHWTVSRQLELVKSDGGTIAEEAESHEAAKRAREEEKLRALTGRAPGGRAAEANPTTKGNRKGKDWKGASKGKSDESGRGKGGDKKEEHRPWQKEKK</sequence>
<evidence type="ECO:0000256" key="1">
    <source>
        <dbReference type="SAM" id="MobiDB-lite"/>
    </source>
</evidence>
<dbReference type="EMBL" id="CAMXCT020003024">
    <property type="protein sequence ID" value="CAL1155396.1"/>
    <property type="molecule type" value="Genomic_DNA"/>
</dbReference>
<feature type="region of interest" description="Disordered" evidence="1">
    <location>
        <begin position="72"/>
        <end position="373"/>
    </location>
</feature>
<dbReference type="EMBL" id="CAMXCT010003024">
    <property type="protein sequence ID" value="CAI4002021.1"/>
    <property type="molecule type" value="Genomic_DNA"/>
</dbReference>
<feature type="compositionally biased region" description="Low complexity" evidence="1">
    <location>
        <begin position="603"/>
        <end position="618"/>
    </location>
</feature>
<reference evidence="3 4" key="2">
    <citation type="submission" date="2024-05" db="EMBL/GenBank/DDBJ databases">
        <authorList>
            <person name="Chen Y."/>
            <person name="Shah S."/>
            <person name="Dougan E. K."/>
            <person name="Thang M."/>
            <person name="Chan C."/>
        </authorList>
    </citation>
    <scope>NUCLEOTIDE SEQUENCE [LARGE SCALE GENOMIC DNA]</scope>
</reference>
<comment type="caution">
    <text evidence="2">The sequence shown here is derived from an EMBL/GenBank/DDBJ whole genome shotgun (WGS) entry which is preliminary data.</text>
</comment>
<feature type="compositionally biased region" description="Basic and acidic residues" evidence="1">
    <location>
        <begin position="251"/>
        <end position="300"/>
    </location>
</feature>
<accession>A0A9P1G714</accession>